<feature type="domain" description="HTH tetR-type" evidence="6">
    <location>
        <begin position="20"/>
        <end position="80"/>
    </location>
</feature>
<dbReference type="PROSITE" id="PS50977">
    <property type="entry name" value="HTH_TETR_2"/>
    <property type="match status" value="1"/>
</dbReference>
<dbReference type="PRINTS" id="PR00455">
    <property type="entry name" value="HTHTETR"/>
</dbReference>
<proteinExistence type="predicted"/>
<feature type="DNA-binding region" description="H-T-H motif" evidence="4">
    <location>
        <begin position="43"/>
        <end position="62"/>
    </location>
</feature>
<dbReference type="SUPFAM" id="SSF46689">
    <property type="entry name" value="Homeodomain-like"/>
    <property type="match status" value="1"/>
</dbReference>
<dbReference type="Pfam" id="PF16859">
    <property type="entry name" value="TetR_C_11"/>
    <property type="match status" value="1"/>
</dbReference>
<feature type="region of interest" description="Disordered" evidence="5">
    <location>
        <begin position="1"/>
        <end position="24"/>
    </location>
</feature>
<dbReference type="InterPro" id="IPR009057">
    <property type="entry name" value="Homeodomain-like_sf"/>
</dbReference>
<evidence type="ECO:0000256" key="3">
    <source>
        <dbReference type="ARBA" id="ARBA00023163"/>
    </source>
</evidence>
<dbReference type="InterPro" id="IPR050109">
    <property type="entry name" value="HTH-type_TetR-like_transc_reg"/>
</dbReference>
<evidence type="ECO:0000256" key="1">
    <source>
        <dbReference type="ARBA" id="ARBA00023015"/>
    </source>
</evidence>
<name>A0ABU0E9W5_9CELL</name>
<dbReference type="PANTHER" id="PTHR30055">
    <property type="entry name" value="HTH-TYPE TRANSCRIPTIONAL REGULATOR RUTR"/>
    <property type="match status" value="1"/>
</dbReference>
<evidence type="ECO:0000256" key="4">
    <source>
        <dbReference type="PROSITE-ProRule" id="PRU00335"/>
    </source>
</evidence>
<evidence type="ECO:0000313" key="7">
    <source>
        <dbReference type="EMBL" id="MDQ0372041.1"/>
    </source>
</evidence>
<dbReference type="EMBL" id="JAUSVB010000001">
    <property type="protein sequence ID" value="MDQ0372041.1"/>
    <property type="molecule type" value="Genomic_DNA"/>
</dbReference>
<reference evidence="7 8" key="1">
    <citation type="submission" date="2023-07" db="EMBL/GenBank/DDBJ databases">
        <title>Sorghum-associated microbial communities from plants grown in Nebraska, USA.</title>
        <authorList>
            <person name="Schachtman D."/>
        </authorList>
    </citation>
    <scope>NUCLEOTIDE SEQUENCE [LARGE SCALE GENOMIC DNA]</scope>
    <source>
        <strain evidence="7 8">BE332</strain>
    </source>
</reference>
<gene>
    <name evidence="7" type="ORF">J2X26_000338</name>
</gene>
<dbReference type="SUPFAM" id="SSF48498">
    <property type="entry name" value="Tetracyclin repressor-like, C-terminal domain"/>
    <property type="match status" value="1"/>
</dbReference>
<keyword evidence="3" id="KW-0804">Transcription</keyword>
<dbReference type="InterPro" id="IPR023772">
    <property type="entry name" value="DNA-bd_HTH_TetR-type_CS"/>
</dbReference>
<keyword evidence="8" id="KW-1185">Reference proteome</keyword>
<dbReference type="PROSITE" id="PS01081">
    <property type="entry name" value="HTH_TETR_1"/>
    <property type="match status" value="1"/>
</dbReference>
<evidence type="ECO:0000259" key="6">
    <source>
        <dbReference type="PROSITE" id="PS50977"/>
    </source>
</evidence>
<comment type="caution">
    <text evidence="7">The sequence shown here is derived from an EMBL/GenBank/DDBJ whole genome shotgun (WGS) entry which is preliminary data.</text>
</comment>
<evidence type="ECO:0000256" key="2">
    <source>
        <dbReference type="ARBA" id="ARBA00023125"/>
    </source>
</evidence>
<evidence type="ECO:0000256" key="5">
    <source>
        <dbReference type="SAM" id="MobiDB-lite"/>
    </source>
</evidence>
<dbReference type="PANTHER" id="PTHR30055:SF148">
    <property type="entry name" value="TETR-FAMILY TRANSCRIPTIONAL REGULATOR"/>
    <property type="match status" value="1"/>
</dbReference>
<dbReference type="Pfam" id="PF00440">
    <property type="entry name" value="TetR_N"/>
    <property type="match status" value="1"/>
</dbReference>
<accession>A0ABU0E9W5</accession>
<dbReference type="InterPro" id="IPR001647">
    <property type="entry name" value="HTH_TetR"/>
</dbReference>
<organism evidence="7 8">
    <name type="scientific">Cellulomonas humilata</name>
    <dbReference type="NCBI Taxonomy" id="144055"/>
    <lineage>
        <taxon>Bacteria</taxon>
        <taxon>Bacillati</taxon>
        <taxon>Actinomycetota</taxon>
        <taxon>Actinomycetes</taxon>
        <taxon>Micrococcales</taxon>
        <taxon>Cellulomonadaceae</taxon>
        <taxon>Cellulomonas</taxon>
    </lineage>
</organism>
<dbReference type="RefSeq" id="WP_307489266.1">
    <property type="nucleotide sequence ID" value="NZ_JAUSVB010000001.1"/>
</dbReference>
<dbReference type="Gene3D" id="1.10.10.60">
    <property type="entry name" value="Homeodomain-like"/>
    <property type="match status" value="1"/>
</dbReference>
<dbReference type="InterPro" id="IPR036271">
    <property type="entry name" value="Tet_transcr_reg_TetR-rel_C_sf"/>
</dbReference>
<evidence type="ECO:0000313" key="8">
    <source>
        <dbReference type="Proteomes" id="UP001239626"/>
    </source>
</evidence>
<dbReference type="Gene3D" id="1.10.357.10">
    <property type="entry name" value="Tetracycline Repressor, domain 2"/>
    <property type="match status" value="1"/>
</dbReference>
<sequence length="202" mass="22201">MSVDEAAVGATRRPGRRRDESKDDAILQATRELLAERGFDGMTMDAVADRAGAGKATVYRRWPSKVQLTVDAIVCTPGVPMTADDVPDTGSLRSDLLAVRFGRRRSDDSELMSGVISAVKENPDVAAAFQQQFVRSRVSLMRGLLERAQERGELRDDIDLEMVAAVAPAMIAYRKMVAGHRIDDEFVEQMIDSVILPLAIRP</sequence>
<keyword evidence="2 4" id="KW-0238">DNA-binding</keyword>
<keyword evidence="1" id="KW-0805">Transcription regulation</keyword>
<protein>
    <submittedName>
        <fullName evidence="7">AcrR family transcriptional regulator</fullName>
    </submittedName>
</protein>
<dbReference type="Proteomes" id="UP001239626">
    <property type="component" value="Unassembled WGS sequence"/>
</dbReference>
<dbReference type="InterPro" id="IPR011075">
    <property type="entry name" value="TetR_C"/>
</dbReference>